<organism evidence="2 3">
    <name type="scientific">Candidatus Viridilinea mediisalina</name>
    <dbReference type="NCBI Taxonomy" id="2024553"/>
    <lineage>
        <taxon>Bacteria</taxon>
        <taxon>Bacillati</taxon>
        <taxon>Chloroflexota</taxon>
        <taxon>Chloroflexia</taxon>
        <taxon>Chloroflexales</taxon>
        <taxon>Chloroflexineae</taxon>
        <taxon>Oscillochloridaceae</taxon>
        <taxon>Candidatus Viridilinea</taxon>
    </lineage>
</organism>
<dbReference type="Proteomes" id="UP000220527">
    <property type="component" value="Unassembled WGS sequence"/>
</dbReference>
<protein>
    <recommendedName>
        <fullName evidence="1">DUF4007 domain-containing protein</fullName>
    </recommendedName>
</protein>
<comment type="caution">
    <text evidence="2">The sequence shown here is derived from an EMBL/GenBank/DDBJ whole genome shotgun (WGS) entry which is preliminary data.</text>
</comment>
<dbReference type="RefSeq" id="WP_097643321.1">
    <property type="nucleotide sequence ID" value="NZ_NQWI01000020.1"/>
</dbReference>
<sequence>MQPSALSASSPTLSFSGHETFVLRGNWLKKAYDLLLTTPDLFTRKDAFVLLGVGKNMANSIRFWGRVCGVFAREAQSHHYCPTELGHALLADDGWDPFLVTPAARWLLHWQLCSRPETAFSWYFTFNRLRRGEFTAHQLTTQLMDHVQSLGLRPPSTATLGRDVDCLLRCYLRPQLDQKSASLEDVLQCPLHELELIQRIPGQASLRLTTGTRPDLPDALVAFAALHQARHAGRAALAFNELAYGERSPGRIFRLDEEALLHMLLRLETLCPGRVAYAEQGGVRQLLWRDHNDSSLEQHLLQMMFG</sequence>
<gene>
    <name evidence="2" type="ORF">CJ255_06715</name>
</gene>
<accession>A0A2A6RLW5</accession>
<evidence type="ECO:0000313" key="3">
    <source>
        <dbReference type="Proteomes" id="UP000220527"/>
    </source>
</evidence>
<evidence type="ECO:0000313" key="2">
    <source>
        <dbReference type="EMBL" id="PDW03840.1"/>
    </source>
</evidence>
<evidence type="ECO:0000259" key="1">
    <source>
        <dbReference type="Pfam" id="PF13182"/>
    </source>
</evidence>
<feature type="domain" description="DUF4007" evidence="1">
    <location>
        <begin position="15"/>
        <end position="302"/>
    </location>
</feature>
<dbReference type="EMBL" id="NQWI01000020">
    <property type="protein sequence ID" value="PDW03840.1"/>
    <property type="molecule type" value="Genomic_DNA"/>
</dbReference>
<keyword evidence="3" id="KW-1185">Reference proteome</keyword>
<dbReference type="AlphaFoldDB" id="A0A2A6RLW5"/>
<dbReference type="InterPro" id="IPR025248">
    <property type="entry name" value="DUF4007"/>
</dbReference>
<reference evidence="3" key="1">
    <citation type="submission" date="2017-08" db="EMBL/GenBank/DDBJ databases">
        <authorList>
            <person name="Grouzdev D.S."/>
            <person name="Gaisin V.A."/>
            <person name="Rysina M.S."/>
            <person name="Gorlenko V.M."/>
        </authorList>
    </citation>
    <scope>NUCLEOTIDE SEQUENCE [LARGE SCALE GENOMIC DNA]</scope>
    <source>
        <strain evidence="3">Kir15-3F</strain>
    </source>
</reference>
<proteinExistence type="predicted"/>
<dbReference type="OrthoDB" id="747541at2"/>
<name>A0A2A6RLW5_9CHLR</name>
<dbReference type="Pfam" id="PF13182">
    <property type="entry name" value="DUF4007"/>
    <property type="match status" value="1"/>
</dbReference>